<evidence type="ECO:0000256" key="5">
    <source>
        <dbReference type="ARBA" id="ARBA00023163"/>
    </source>
</evidence>
<accession>W2RSF5</accession>
<dbReference type="PANTHER" id="PTHR36206">
    <property type="entry name" value="ASPERCRYPTIN BIOSYNTHESIS CLUSTER-SPECIFIC TRANSCRIPTION REGULATOR ATNN-RELATED"/>
    <property type="match status" value="1"/>
</dbReference>
<dbReference type="Gene3D" id="4.10.240.10">
    <property type="entry name" value="Zn(2)-C6 fungal-type DNA-binding domain"/>
    <property type="match status" value="1"/>
</dbReference>
<evidence type="ECO:0000313" key="8">
    <source>
        <dbReference type="EMBL" id="ETN39250.1"/>
    </source>
</evidence>
<dbReference type="VEuPathDB" id="FungiDB:HMPREF1541_05473"/>
<evidence type="ECO:0000256" key="2">
    <source>
        <dbReference type="ARBA" id="ARBA00022833"/>
    </source>
</evidence>
<evidence type="ECO:0000259" key="7">
    <source>
        <dbReference type="PROSITE" id="PS50048"/>
    </source>
</evidence>
<dbReference type="GO" id="GO:0003677">
    <property type="term" value="F:DNA binding"/>
    <property type="evidence" value="ECO:0007669"/>
    <property type="project" value="UniProtKB-KW"/>
</dbReference>
<dbReference type="AlphaFoldDB" id="W2RSF5"/>
<dbReference type="InterPro" id="IPR052360">
    <property type="entry name" value="Transcr_Regulatory_Proteins"/>
</dbReference>
<keyword evidence="5" id="KW-0804">Transcription</keyword>
<organism evidence="8 9">
    <name type="scientific">Cyphellophora europaea (strain CBS 101466)</name>
    <name type="common">Phialophora europaea</name>
    <dbReference type="NCBI Taxonomy" id="1220924"/>
    <lineage>
        <taxon>Eukaryota</taxon>
        <taxon>Fungi</taxon>
        <taxon>Dikarya</taxon>
        <taxon>Ascomycota</taxon>
        <taxon>Pezizomycotina</taxon>
        <taxon>Eurotiomycetes</taxon>
        <taxon>Chaetothyriomycetidae</taxon>
        <taxon>Chaetothyriales</taxon>
        <taxon>Cyphellophoraceae</taxon>
        <taxon>Cyphellophora</taxon>
    </lineage>
</organism>
<dbReference type="GeneID" id="19972812"/>
<keyword evidence="4" id="KW-0238">DNA-binding</keyword>
<dbReference type="HOGENOM" id="CLU_538630_0_0_1"/>
<gene>
    <name evidence="8" type="ORF">HMPREF1541_05473</name>
</gene>
<keyword evidence="9" id="KW-1185">Reference proteome</keyword>
<dbReference type="InParanoid" id="W2RSF5"/>
<evidence type="ECO:0000313" key="9">
    <source>
        <dbReference type="Proteomes" id="UP000030752"/>
    </source>
</evidence>
<dbReference type="EMBL" id="KB822721">
    <property type="protein sequence ID" value="ETN39250.1"/>
    <property type="molecule type" value="Genomic_DNA"/>
</dbReference>
<keyword evidence="2" id="KW-0862">Zinc</keyword>
<dbReference type="SUPFAM" id="SSF57701">
    <property type="entry name" value="Zn2/Cys6 DNA-binding domain"/>
    <property type="match status" value="1"/>
</dbReference>
<keyword evidence="3" id="KW-0805">Transcription regulation</keyword>
<evidence type="ECO:0000256" key="4">
    <source>
        <dbReference type="ARBA" id="ARBA00023125"/>
    </source>
</evidence>
<feature type="domain" description="Zn(2)-C6 fungal-type" evidence="7">
    <location>
        <begin position="21"/>
        <end position="51"/>
    </location>
</feature>
<dbReference type="GO" id="GO:0008270">
    <property type="term" value="F:zinc ion binding"/>
    <property type="evidence" value="ECO:0007669"/>
    <property type="project" value="InterPro"/>
</dbReference>
<keyword evidence="1" id="KW-0479">Metal-binding</keyword>
<evidence type="ECO:0000256" key="3">
    <source>
        <dbReference type="ARBA" id="ARBA00023015"/>
    </source>
</evidence>
<dbReference type="InterPro" id="IPR001138">
    <property type="entry name" value="Zn2Cys6_DnaBD"/>
</dbReference>
<dbReference type="PANTHER" id="PTHR36206:SF13">
    <property type="entry name" value="TRANSCRIPTIONAL REGULATORY PROTEIN MOC3"/>
    <property type="match status" value="1"/>
</dbReference>
<dbReference type="InterPro" id="IPR036864">
    <property type="entry name" value="Zn2-C6_fun-type_DNA-bd_sf"/>
</dbReference>
<name>W2RSF5_CYPE1</name>
<dbReference type="RefSeq" id="XP_008718035.1">
    <property type="nucleotide sequence ID" value="XM_008719813.1"/>
</dbReference>
<sequence length="431" mass="48815">MAPKKLKDGRKKAYAPKVRTGCDTCKRRRIKCDESKPVCFRCQRTTVECRYTPSAMWLFESGSGNAASQLCNAAHTPHPGPVFDLAKTSCTKEEQQGFQFFFSKTVPWICEHGYVRSRDFWNVILPRAFHVAPATRHLITAIGLLDTPVGSSDPLVVDQRCERIQFNYSTAVTELTSLNPHPADVALAPVLAWVFDAMINEESRAEVHAQAMERLTIAQTDGESPHLGLDASPYMLEQIVHDIGRYRCLRIRMDTKVIGDQPLLRAVMLRNRPPDPSTLQELLKEFQRHYETYQPGDMTPDYIVAAEAFAFKTLASVVANVYHSEVQMTIFSALRFLCLLTVKLLPMPIMVSPSDPDTIDTALSYILDWILDLHNRAIPKKTDRELLIDILEIMLPAMRNLTPATWRQRHELDLEQLSALLQHCRAVLSAK</sequence>
<keyword evidence="6" id="KW-0539">Nucleus</keyword>
<dbReference type="PRINTS" id="PR00755">
    <property type="entry name" value="AFLATOXINBRP"/>
</dbReference>
<dbReference type="Pfam" id="PF00172">
    <property type="entry name" value="Zn_clus"/>
    <property type="match status" value="1"/>
</dbReference>
<dbReference type="Proteomes" id="UP000030752">
    <property type="component" value="Unassembled WGS sequence"/>
</dbReference>
<dbReference type="GO" id="GO:0000981">
    <property type="term" value="F:DNA-binding transcription factor activity, RNA polymerase II-specific"/>
    <property type="evidence" value="ECO:0007669"/>
    <property type="project" value="InterPro"/>
</dbReference>
<evidence type="ECO:0000256" key="1">
    <source>
        <dbReference type="ARBA" id="ARBA00022723"/>
    </source>
</evidence>
<dbReference type="PROSITE" id="PS50048">
    <property type="entry name" value="ZN2_CY6_FUNGAL_2"/>
    <property type="match status" value="1"/>
</dbReference>
<reference evidence="8 9" key="1">
    <citation type="submission" date="2013-03" db="EMBL/GenBank/DDBJ databases">
        <title>The Genome Sequence of Phialophora europaea CBS 101466.</title>
        <authorList>
            <consortium name="The Broad Institute Genomics Platform"/>
            <person name="Cuomo C."/>
            <person name="de Hoog S."/>
            <person name="Gorbushina A."/>
            <person name="Walker B."/>
            <person name="Young S.K."/>
            <person name="Zeng Q."/>
            <person name="Gargeya S."/>
            <person name="Fitzgerald M."/>
            <person name="Haas B."/>
            <person name="Abouelleil A."/>
            <person name="Allen A.W."/>
            <person name="Alvarado L."/>
            <person name="Arachchi H.M."/>
            <person name="Berlin A.M."/>
            <person name="Chapman S.B."/>
            <person name="Gainer-Dewar J."/>
            <person name="Goldberg J."/>
            <person name="Griggs A."/>
            <person name="Gujja S."/>
            <person name="Hansen M."/>
            <person name="Howarth C."/>
            <person name="Imamovic A."/>
            <person name="Ireland A."/>
            <person name="Larimer J."/>
            <person name="McCowan C."/>
            <person name="Murphy C."/>
            <person name="Pearson M."/>
            <person name="Poon T.W."/>
            <person name="Priest M."/>
            <person name="Roberts A."/>
            <person name="Saif S."/>
            <person name="Shea T."/>
            <person name="Sisk P."/>
            <person name="Sykes S."/>
            <person name="Wortman J."/>
            <person name="Nusbaum C."/>
            <person name="Birren B."/>
        </authorList>
    </citation>
    <scope>NUCLEOTIDE SEQUENCE [LARGE SCALE GENOMIC DNA]</scope>
    <source>
        <strain evidence="8 9">CBS 101466</strain>
    </source>
</reference>
<dbReference type="PROSITE" id="PS00463">
    <property type="entry name" value="ZN2_CY6_FUNGAL_1"/>
    <property type="match status" value="1"/>
</dbReference>
<dbReference type="CDD" id="cd00067">
    <property type="entry name" value="GAL4"/>
    <property type="match status" value="1"/>
</dbReference>
<evidence type="ECO:0000256" key="6">
    <source>
        <dbReference type="ARBA" id="ARBA00023242"/>
    </source>
</evidence>
<dbReference type="OrthoDB" id="2123952at2759"/>
<dbReference type="SMART" id="SM00066">
    <property type="entry name" value="GAL4"/>
    <property type="match status" value="1"/>
</dbReference>
<protein>
    <recommendedName>
        <fullName evidence="7">Zn(2)-C6 fungal-type domain-containing protein</fullName>
    </recommendedName>
</protein>
<proteinExistence type="predicted"/>